<reference evidence="1" key="1">
    <citation type="submission" date="2011-09" db="EMBL/GenBank/DDBJ databases">
        <title>Complete sequence of Halovivax ruber XH-70.</title>
        <authorList>
            <consortium name="US DOE Joint Genome Institute"/>
            <person name="Lucas S."/>
            <person name="Han J."/>
            <person name="Lapidus A."/>
            <person name="Cheng J.-F."/>
            <person name="Goodwin L."/>
            <person name="Pitluck S."/>
            <person name="Peters L."/>
            <person name="Mikhailova N."/>
            <person name="Davenport K."/>
            <person name="Detter J.C."/>
            <person name="Han C."/>
            <person name="Tapia R."/>
            <person name="Land M."/>
            <person name="Hauser L."/>
            <person name="Kyrpides N."/>
            <person name="Ivanova N."/>
            <person name="Pagani I."/>
            <person name="Sproer C."/>
            <person name="Anderson I."/>
            <person name="Woyke T."/>
        </authorList>
    </citation>
    <scope>NUCLEOTIDE SEQUENCE</scope>
    <source>
        <strain evidence="1">XH-70</strain>
    </source>
</reference>
<dbReference type="OrthoDB" id="213744at2157"/>
<dbReference type="KEGG" id="hru:Halru_0964"/>
<dbReference type="STRING" id="797302.Halru_0964"/>
<keyword evidence="2" id="KW-1185">Reference proteome</keyword>
<evidence type="ECO:0000313" key="2">
    <source>
        <dbReference type="Proteomes" id="UP000010846"/>
    </source>
</evidence>
<dbReference type="Pfam" id="PF19130">
    <property type="entry name" value="DUF5813"/>
    <property type="match status" value="1"/>
</dbReference>
<proteinExistence type="predicted"/>
<dbReference type="eggNOG" id="arCOG04764">
    <property type="taxonomic scope" value="Archaea"/>
</dbReference>
<dbReference type="RefSeq" id="WP_015300249.1">
    <property type="nucleotide sequence ID" value="NC_019964.1"/>
</dbReference>
<dbReference type="GeneID" id="14375218"/>
<dbReference type="EMBL" id="CP003050">
    <property type="protein sequence ID" value="AGB15583.1"/>
    <property type="molecule type" value="Genomic_DNA"/>
</dbReference>
<gene>
    <name evidence="1" type="ordered locus">Halru_0964</name>
</gene>
<protein>
    <submittedName>
        <fullName evidence="1">Uncharacterized protein</fullName>
    </submittedName>
</protein>
<dbReference type="Proteomes" id="UP000010846">
    <property type="component" value="Chromosome"/>
</dbReference>
<evidence type="ECO:0000313" key="1">
    <source>
        <dbReference type="EMBL" id="AGB15583.1"/>
    </source>
</evidence>
<dbReference type="HOGENOM" id="CLU_128026_0_0_2"/>
<organism evidence="1 2">
    <name type="scientific">Halovivax ruber (strain DSM 18193 / JCM 13892 / XH-70)</name>
    <dbReference type="NCBI Taxonomy" id="797302"/>
    <lineage>
        <taxon>Archaea</taxon>
        <taxon>Methanobacteriati</taxon>
        <taxon>Methanobacteriota</taxon>
        <taxon>Stenosarchaea group</taxon>
        <taxon>Halobacteria</taxon>
        <taxon>Halobacteriales</taxon>
        <taxon>Natrialbaceae</taxon>
        <taxon>Halovivax</taxon>
    </lineage>
</organism>
<dbReference type="InterPro" id="IPR043851">
    <property type="entry name" value="DUF5813"/>
</dbReference>
<accession>L0I9S8</accession>
<sequence>MADETLPEPVDAALAAHDAFEPTDDGYALTTTVFDARVTASAAEADRDGEFSVVATVPTLSAATVDEVARVVEDDWFETFDRRLADVFGVATTSTHDEPIVERDVPAGEVTVTLKYVSWDAAEGVADAKAMVEFVEGTYAQGLIPGYEYRGEAATLRTNAQQRGQEAVDDGGSPL</sequence>
<name>L0I9S8_HALRX</name>
<dbReference type="AlphaFoldDB" id="L0I9S8"/>